<comment type="caution">
    <text evidence="2">The sequence shown here is derived from an EMBL/GenBank/DDBJ whole genome shotgun (WGS) entry which is preliminary data.</text>
</comment>
<sequence length="44" mass="5177">MGKPLIWLLILINNRLCLLKISFWGEVLPHLMGILKGFLERMRV</sequence>
<protein>
    <submittedName>
        <fullName evidence="2">Uncharacterized protein</fullName>
    </submittedName>
</protein>
<dbReference type="AlphaFoldDB" id="A0A7J9CP67"/>
<name>A0A7J9CP67_GOSGO</name>
<evidence type="ECO:0000313" key="3">
    <source>
        <dbReference type="Proteomes" id="UP000593579"/>
    </source>
</evidence>
<dbReference type="Proteomes" id="UP000593579">
    <property type="component" value="Unassembled WGS sequence"/>
</dbReference>
<gene>
    <name evidence="2" type="ORF">Gogos_001725</name>
</gene>
<reference evidence="2 3" key="1">
    <citation type="journal article" date="2019" name="Genome Biol. Evol.">
        <title>Insights into the evolution of the New World diploid cottons (Gossypium, subgenus Houzingenia) based on genome sequencing.</title>
        <authorList>
            <person name="Grover C.E."/>
            <person name="Arick M.A. 2nd"/>
            <person name="Thrash A."/>
            <person name="Conover J.L."/>
            <person name="Sanders W.S."/>
            <person name="Peterson D.G."/>
            <person name="Frelichowski J.E."/>
            <person name="Scheffler J.A."/>
            <person name="Scheffler B.E."/>
            <person name="Wendel J.F."/>
        </authorList>
    </citation>
    <scope>NUCLEOTIDE SEQUENCE [LARGE SCALE GENOMIC DNA]</scope>
    <source>
        <strain evidence="2">5</strain>
        <tissue evidence="2">Leaf</tissue>
    </source>
</reference>
<feature type="signal peptide" evidence="1">
    <location>
        <begin position="1"/>
        <end position="19"/>
    </location>
</feature>
<proteinExistence type="predicted"/>
<dbReference type="EMBL" id="JABEZY010000012">
    <property type="protein sequence ID" value="MBA0750309.1"/>
    <property type="molecule type" value="Genomic_DNA"/>
</dbReference>
<keyword evidence="3" id="KW-1185">Reference proteome</keyword>
<evidence type="ECO:0000313" key="2">
    <source>
        <dbReference type="EMBL" id="MBA0750309.1"/>
    </source>
</evidence>
<feature type="chain" id="PRO_5029572282" evidence="1">
    <location>
        <begin position="20"/>
        <end position="44"/>
    </location>
</feature>
<accession>A0A7J9CP67</accession>
<organism evidence="2 3">
    <name type="scientific">Gossypium gossypioides</name>
    <name type="common">Mexican cotton</name>
    <name type="synonym">Selera gossypioides</name>
    <dbReference type="NCBI Taxonomy" id="34282"/>
    <lineage>
        <taxon>Eukaryota</taxon>
        <taxon>Viridiplantae</taxon>
        <taxon>Streptophyta</taxon>
        <taxon>Embryophyta</taxon>
        <taxon>Tracheophyta</taxon>
        <taxon>Spermatophyta</taxon>
        <taxon>Magnoliopsida</taxon>
        <taxon>eudicotyledons</taxon>
        <taxon>Gunneridae</taxon>
        <taxon>Pentapetalae</taxon>
        <taxon>rosids</taxon>
        <taxon>malvids</taxon>
        <taxon>Malvales</taxon>
        <taxon>Malvaceae</taxon>
        <taxon>Malvoideae</taxon>
        <taxon>Gossypium</taxon>
    </lineage>
</organism>
<evidence type="ECO:0000256" key="1">
    <source>
        <dbReference type="SAM" id="SignalP"/>
    </source>
</evidence>
<keyword evidence="1" id="KW-0732">Signal</keyword>
<feature type="non-terminal residue" evidence="2">
    <location>
        <position position="44"/>
    </location>
</feature>